<feature type="compositionally biased region" description="Polar residues" evidence="1">
    <location>
        <begin position="99"/>
        <end position="108"/>
    </location>
</feature>
<comment type="caution">
    <text evidence="2">The sequence shown here is derived from an EMBL/GenBank/DDBJ whole genome shotgun (WGS) entry which is preliminary data.</text>
</comment>
<evidence type="ECO:0000313" key="2">
    <source>
        <dbReference type="EMBL" id="KAK0669358.1"/>
    </source>
</evidence>
<feature type="region of interest" description="Disordered" evidence="1">
    <location>
        <begin position="31"/>
        <end position="56"/>
    </location>
</feature>
<keyword evidence="3" id="KW-1185">Reference proteome</keyword>
<feature type="region of interest" description="Disordered" evidence="1">
    <location>
        <begin position="99"/>
        <end position="145"/>
    </location>
</feature>
<dbReference type="EMBL" id="JAULSY010000044">
    <property type="protein sequence ID" value="KAK0669358.1"/>
    <property type="molecule type" value="Genomic_DNA"/>
</dbReference>
<protein>
    <submittedName>
        <fullName evidence="2">Uncharacterized protein</fullName>
    </submittedName>
</protein>
<reference evidence="2" key="1">
    <citation type="submission" date="2023-06" db="EMBL/GenBank/DDBJ databases">
        <title>Genome-scale phylogeny and comparative genomics of the fungal order Sordariales.</title>
        <authorList>
            <consortium name="Lawrence Berkeley National Laboratory"/>
            <person name="Hensen N."/>
            <person name="Bonometti L."/>
            <person name="Westerberg I."/>
            <person name="Brannstrom I.O."/>
            <person name="Guillou S."/>
            <person name="Cros-Aarteil S."/>
            <person name="Calhoun S."/>
            <person name="Haridas S."/>
            <person name="Kuo A."/>
            <person name="Mondo S."/>
            <person name="Pangilinan J."/>
            <person name="Riley R."/>
            <person name="Labutti K."/>
            <person name="Andreopoulos B."/>
            <person name="Lipzen A."/>
            <person name="Chen C."/>
            <person name="Yanf M."/>
            <person name="Daum C."/>
            <person name="Ng V."/>
            <person name="Clum A."/>
            <person name="Steindorff A."/>
            <person name="Ohm R."/>
            <person name="Martin F."/>
            <person name="Silar P."/>
            <person name="Natvig D."/>
            <person name="Lalanne C."/>
            <person name="Gautier V."/>
            <person name="Ament-Velasquez S.L."/>
            <person name="Kruys A."/>
            <person name="Hutchinson M.I."/>
            <person name="Powell A.J."/>
            <person name="Barry K."/>
            <person name="Miller A.N."/>
            <person name="Grigoriev I.V."/>
            <person name="Debuchy R."/>
            <person name="Gladieux P."/>
            <person name="Thoren M.H."/>
            <person name="Johannesson H."/>
        </authorList>
    </citation>
    <scope>NUCLEOTIDE SEQUENCE</scope>
    <source>
        <strain evidence="2">CBS 307.81</strain>
    </source>
</reference>
<feature type="compositionally biased region" description="Basic and acidic residues" evidence="1">
    <location>
        <begin position="45"/>
        <end position="56"/>
    </location>
</feature>
<name>A0AA39ZEA3_9PEZI</name>
<accession>A0AA39ZEA3</accession>
<evidence type="ECO:0000256" key="1">
    <source>
        <dbReference type="SAM" id="MobiDB-lite"/>
    </source>
</evidence>
<feature type="region of interest" description="Disordered" evidence="1">
    <location>
        <begin position="234"/>
        <end position="262"/>
    </location>
</feature>
<dbReference type="Proteomes" id="UP001174997">
    <property type="component" value="Unassembled WGS sequence"/>
</dbReference>
<sequence length="262" mass="29054">MRFTGCYGDDPHKALRGWYEALDDLIMSASSVGSGDPDVAIPSIERQDEYRPRPRARAEQFSKLLASQVSAQVYPPWTGSWTAVPETVKKAPRVSEAQFTFTAQGQNDDNGKRKRFRTSPCTRQSPREHEDTSESEEENLRPTKKMRYHATLANSEGLEDDEASEGIEAVNKMKENENRHASLLSFPPLISDKTNLIKAWLDSVIDPTPADCEIRNDQTAFASPVSYSCFSTANHSVSCSSSHTLGRSIPSNSSHSDPDTTP</sequence>
<gene>
    <name evidence="2" type="ORF">QBC41DRAFT_302597</name>
</gene>
<evidence type="ECO:0000313" key="3">
    <source>
        <dbReference type="Proteomes" id="UP001174997"/>
    </source>
</evidence>
<dbReference type="AlphaFoldDB" id="A0AA39ZEA3"/>
<proteinExistence type="predicted"/>
<organism evidence="2 3">
    <name type="scientific">Cercophora samala</name>
    <dbReference type="NCBI Taxonomy" id="330535"/>
    <lineage>
        <taxon>Eukaryota</taxon>
        <taxon>Fungi</taxon>
        <taxon>Dikarya</taxon>
        <taxon>Ascomycota</taxon>
        <taxon>Pezizomycotina</taxon>
        <taxon>Sordariomycetes</taxon>
        <taxon>Sordariomycetidae</taxon>
        <taxon>Sordariales</taxon>
        <taxon>Lasiosphaeriaceae</taxon>
        <taxon>Cercophora</taxon>
    </lineage>
</organism>